<accession>D4MKL8</accession>
<proteinExistence type="predicted"/>
<gene>
    <name evidence="2" type="ORF">ES1_13090</name>
</gene>
<keyword evidence="1" id="KW-0812">Transmembrane</keyword>
<dbReference type="EMBL" id="FP929059">
    <property type="protein sequence ID" value="CBL34301.1"/>
    <property type="molecule type" value="Genomic_DNA"/>
</dbReference>
<dbReference type="AlphaFoldDB" id="D4MKL8"/>
<feature type="transmembrane region" description="Helical" evidence="1">
    <location>
        <begin position="45"/>
        <end position="66"/>
    </location>
</feature>
<evidence type="ECO:0000256" key="1">
    <source>
        <dbReference type="SAM" id="Phobius"/>
    </source>
</evidence>
<reference evidence="2 3" key="2">
    <citation type="submission" date="2010-03" db="EMBL/GenBank/DDBJ databases">
        <authorList>
            <person name="Pajon A."/>
        </authorList>
    </citation>
    <scope>NUCLEOTIDE SEQUENCE [LARGE SCALE GENOMIC DNA]</scope>
    <source>
        <strain evidence="2 3">V10Sc8a</strain>
    </source>
</reference>
<reference evidence="2 3" key="1">
    <citation type="submission" date="2010-03" db="EMBL/GenBank/DDBJ databases">
        <title>The genome sequence of Eubacterium siraeum V10Sc8a.</title>
        <authorList>
            <consortium name="metaHIT consortium -- http://www.metahit.eu/"/>
            <person name="Pajon A."/>
            <person name="Turner K."/>
            <person name="Parkhill J."/>
            <person name="Duncan S."/>
            <person name="Flint H."/>
        </authorList>
    </citation>
    <scope>NUCLEOTIDE SEQUENCE [LARGE SCALE GENOMIC DNA]</scope>
    <source>
        <strain evidence="2 3">V10Sc8a</strain>
    </source>
</reference>
<dbReference type="Proteomes" id="UP000007050">
    <property type="component" value="Chromosome"/>
</dbReference>
<organism evidence="2 3">
    <name type="scientific">[Eubacterium] siraeum V10Sc8a</name>
    <dbReference type="NCBI Taxonomy" id="717961"/>
    <lineage>
        <taxon>Bacteria</taxon>
        <taxon>Bacillati</taxon>
        <taxon>Bacillota</taxon>
        <taxon>Clostridia</taxon>
        <taxon>Eubacteriales</taxon>
        <taxon>Oscillospiraceae</taxon>
        <taxon>Oscillospiraceae incertae sedis</taxon>
    </lineage>
</organism>
<keyword evidence="1" id="KW-1133">Transmembrane helix</keyword>
<protein>
    <submittedName>
        <fullName evidence="2">Uncharacterized protein</fullName>
    </submittedName>
</protein>
<dbReference type="KEGG" id="esr:ES1_13090"/>
<evidence type="ECO:0000313" key="3">
    <source>
        <dbReference type="Proteomes" id="UP000007050"/>
    </source>
</evidence>
<keyword evidence="1" id="KW-0472">Membrane</keyword>
<evidence type="ECO:0000313" key="2">
    <source>
        <dbReference type="EMBL" id="CBL34301.1"/>
    </source>
</evidence>
<sequence>MEKLVTWLIVLIAVVFLARPQSIKAVEEPQQYVASEECADEESDIGSIILTVVIIVIIIGAIADACGSEEL</sequence>
<dbReference type="PATRIC" id="fig|717961.3.peg.1394"/>
<dbReference type="BioCyc" id="ESIR717961:G136L-1076-MONOMER"/>
<dbReference type="HOGENOM" id="CLU_2734027_0_0_9"/>
<name>D4MKL8_9FIRM</name>